<dbReference type="OrthoDB" id="1688044at2759"/>
<reference evidence="14" key="1">
    <citation type="submission" date="2017-04" db="EMBL/GenBank/DDBJ databases">
        <title>Plasmodium gonderi genome.</title>
        <authorList>
            <person name="Arisue N."/>
            <person name="Honma H."/>
            <person name="Kawai S."/>
            <person name="Tougan T."/>
            <person name="Tanabe K."/>
            <person name="Horii T."/>
        </authorList>
    </citation>
    <scope>NUCLEOTIDE SEQUENCE [LARGE SCALE GENOMIC DNA]</scope>
    <source>
        <strain evidence="14">ATCC 30045</strain>
    </source>
</reference>
<evidence type="ECO:0000256" key="6">
    <source>
        <dbReference type="ARBA" id="ARBA00022857"/>
    </source>
</evidence>
<dbReference type="InterPro" id="IPR001433">
    <property type="entry name" value="OxRdtase_FAD/NAD-bd"/>
</dbReference>
<dbReference type="InterPro" id="IPR015701">
    <property type="entry name" value="FNR"/>
</dbReference>
<evidence type="ECO:0000256" key="4">
    <source>
        <dbReference type="ARBA" id="ARBA00022630"/>
    </source>
</evidence>
<feature type="binding site" evidence="10">
    <location>
        <position position="189"/>
    </location>
    <ligand>
        <name>NADP(+)</name>
        <dbReference type="ChEBI" id="CHEBI:58349"/>
    </ligand>
</feature>
<name>A0A1Y1JJH8_PLAGO</name>
<evidence type="ECO:0000259" key="12">
    <source>
        <dbReference type="PROSITE" id="PS51384"/>
    </source>
</evidence>
<evidence type="ECO:0000256" key="5">
    <source>
        <dbReference type="ARBA" id="ARBA00022827"/>
    </source>
</evidence>
<keyword evidence="7 9" id="KW-0560">Oxidoreductase</keyword>
<evidence type="ECO:0000313" key="14">
    <source>
        <dbReference type="Proteomes" id="UP000195521"/>
    </source>
</evidence>
<evidence type="ECO:0000256" key="11">
    <source>
        <dbReference type="SAM" id="SignalP"/>
    </source>
</evidence>
<dbReference type="InterPro" id="IPR039261">
    <property type="entry name" value="FNR_nucleotide-bd"/>
</dbReference>
<keyword evidence="5 9" id="KW-0274">FAD</keyword>
<dbReference type="InterPro" id="IPR017938">
    <property type="entry name" value="Riboflavin_synthase-like_b-brl"/>
</dbReference>
<evidence type="ECO:0000256" key="2">
    <source>
        <dbReference type="ARBA" id="ARBA00008312"/>
    </source>
</evidence>
<feature type="signal peptide" evidence="11">
    <location>
        <begin position="1"/>
        <end position="19"/>
    </location>
</feature>
<evidence type="ECO:0000256" key="8">
    <source>
        <dbReference type="ARBA" id="ARBA00047776"/>
    </source>
</evidence>
<dbReference type="GeneID" id="39748527"/>
<evidence type="ECO:0000256" key="9">
    <source>
        <dbReference type="PIRNR" id="PIRNR000361"/>
    </source>
</evidence>
<accession>A0A1Y1JJH8</accession>
<dbReference type="Gene3D" id="3.40.50.80">
    <property type="entry name" value="Nucleotide-binding domain of ferredoxin-NADP reductase (FNR) module"/>
    <property type="match status" value="1"/>
</dbReference>
<keyword evidence="4 9" id="KW-0285">Flavoprotein</keyword>
<dbReference type="Gene3D" id="2.40.30.10">
    <property type="entry name" value="Translation factors"/>
    <property type="match status" value="1"/>
</dbReference>
<comment type="catalytic activity">
    <reaction evidence="8">
        <text>2 reduced [2Fe-2S]-[ferredoxin] + NADP(+) + H(+) = 2 oxidized [2Fe-2S]-[ferredoxin] + NADPH</text>
        <dbReference type="Rhea" id="RHEA:20125"/>
        <dbReference type="Rhea" id="RHEA-COMP:10000"/>
        <dbReference type="Rhea" id="RHEA-COMP:10001"/>
        <dbReference type="ChEBI" id="CHEBI:15378"/>
        <dbReference type="ChEBI" id="CHEBI:33737"/>
        <dbReference type="ChEBI" id="CHEBI:33738"/>
        <dbReference type="ChEBI" id="CHEBI:57783"/>
        <dbReference type="ChEBI" id="CHEBI:58349"/>
        <dbReference type="EC" id="1.18.1.2"/>
    </reaction>
</comment>
<feature type="chain" id="PRO_5013141297" description="ferredoxin--NADP(+) reductase" evidence="11">
    <location>
        <begin position="20"/>
        <end position="385"/>
    </location>
</feature>
<dbReference type="Proteomes" id="UP000195521">
    <property type="component" value="Unassembled WGS sequence"/>
</dbReference>
<dbReference type="PIRSF" id="PIRSF000361">
    <property type="entry name" value="Frd-NADP+_RD"/>
    <property type="match status" value="1"/>
</dbReference>
<comment type="cofactor">
    <cofactor evidence="1">
        <name>FAD</name>
        <dbReference type="ChEBI" id="CHEBI:57692"/>
    </cofactor>
</comment>
<comment type="caution">
    <text evidence="13">The sequence shown here is derived from an EMBL/GenBank/DDBJ whole genome shotgun (WGS) entry which is preliminary data.</text>
</comment>
<feature type="domain" description="FAD-binding FR-type" evidence="12">
    <location>
        <begin position="71"/>
        <end position="233"/>
    </location>
</feature>
<evidence type="ECO:0000256" key="7">
    <source>
        <dbReference type="ARBA" id="ARBA00023002"/>
    </source>
</evidence>
<dbReference type="RefSeq" id="XP_028544387.1">
    <property type="nucleotide sequence ID" value="XM_028688586.1"/>
</dbReference>
<dbReference type="PROSITE" id="PS51384">
    <property type="entry name" value="FAD_FR"/>
    <property type="match status" value="1"/>
</dbReference>
<dbReference type="Pfam" id="PF00175">
    <property type="entry name" value="NAD_binding_1"/>
    <property type="match status" value="1"/>
</dbReference>
<feature type="binding site" evidence="10">
    <location>
        <position position="175"/>
    </location>
    <ligand>
        <name>NADP(+)</name>
        <dbReference type="ChEBI" id="CHEBI:58349"/>
    </ligand>
</feature>
<dbReference type="SUPFAM" id="SSF52343">
    <property type="entry name" value="Ferredoxin reductase-like, C-terminal NADP-linked domain"/>
    <property type="match status" value="1"/>
</dbReference>
<protein>
    <recommendedName>
        <fullName evidence="3">ferredoxin--NADP(+) reductase</fullName>
        <ecNumber evidence="3">1.18.1.2</ecNumber>
    </recommendedName>
</protein>
<dbReference type="InterPro" id="IPR001709">
    <property type="entry name" value="Flavoprot_Pyr_Nucl_cyt_Rdtase"/>
</dbReference>
<dbReference type="AlphaFoldDB" id="A0A1Y1JJH8"/>
<dbReference type="SUPFAM" id="SSF63380">
    <property type="entry name" value="Riboflavin synthase domain-like"/>
    <property type="match status" value="1"/>
</dbReference>
<evidence type="ECO:0000256" key="10">
    <source>
        <dbReference type="PIRSR" id="PIRSR000361-1"/>
    </source>
</evidence>
<keyword evidence="14" id="KW-1185">Reference proteome</keyword>
<keyword evidence="11" id="KW-0732">Signal</keyword>
<dbReference type="PRINTS" id="PR00371">
    <property type="entry name" value="FPNCR"/>
</dbReference>
<dbReference type="InterPro" id="IPR017927">
    <property type="entry name" value="FAD-bd_FR_type"/>
</dbReference>
<comment type="similarity">
    <text evidence="2">Belongs to the ferredoxin--NADP reductase type 1 family.</text>
</comment>
<evidence type="ECO:0000256" key="1">
    <source>
        <dbReference type="ARBA" id="ARBA00001974"/>
    </source>
</evidence>
<dbReference type="OMA" id="GKAWLFM"/>
<dbReference type="EMBL" id="BDQF01000012">
    <property type="protein sequence ID" value="GAW81798.1"/>
    <property type="molecule type" value="Genomic_DNA"/>
</dbReference>
<dbReference type="GO" id="GO:0004324">
    <property type="term" value="F:ferredoxin-NADP+ reductase activity"/>
    <property type="evidence" value="ECO:0007669"/>
    <property type="project" value="UniProtKB-EC"/>
</dbReference>
<organism evidence="13 14">
    <name type="scientific">Plasmodium gonderi</name>
    <dbReference type="NCBI Taxonomy" id="77519"/>
    <lineage>
        <taxon>Eukaryota</taxon>
        <taxon>Sar</taxon>
        <taxon>Alveolata</taxon>
        <taxon>Apicomplexa</taxon>
        <taxon>Aconoidasida</taxon>
        <taxon>Haemosporida</taxon>
        <taxon>Plasmodiidae</taxon>
        <taxon>Plasmodium</taxon>
        <taxon>Plasmodium (Plasmodium)</taxon>
    </lineage>
</organism>
<feature type="binding site" evidence="10">
    <location>
        <position position="250"/>
    </location>
    <ligand>
        <name>NADP(+)</name>
        <dbReference type="ChEBI" id="CHEBI:58349"/>
    </ligand>
</feature>
<evidence type="ECO:0000313" key="13">
    <source>
        <dbReference type="EMBL" id="GAW81798.1"/>
    </source>
</evidence>
<keyword evidence="6 9" id="KW-0521">NADP</keyword>
<dbReference type="EC" id="1.18.1.2" evidence="3"/>
<gene>
    <name evidence="13" type="ORF">PGO_112490</name>
</gene>
<sequence length="385" mass="44842">MKFQIALLILSAAIGGITPNKINTYAIFKKKNYELKKTLFVKSVTLLKKKNIHRHFNNTEKKSYTNLYTIKNPLKCKVLDKVKLVREHSRHDVYNVEIYHGGMFTYLEGHSCGIIPYCGGVYNKEGANRLYDNIGKKRVGHEIRIEENHTNDEKQGREGRNNYPVKHIKCARLYSISSSSADNISIAVKIHTYNEEKNGKVALKYGYCSGYIKNLKKNDDIYLTGPHGSFILPNNVIEKNTNLILIATGTGISPYISFLKKIWGYEKNKSIKKSTYNGQIHLFYGIYNEDSILYLDELEYFKKMYPSNFHINYIFSVNKNTDGTSHYVQDEIYKGRENFLRLFNDLKCELYICGHKTIRPKIMDILKCHQSWDPEKRRRVHVEVY</sequence>
<dbReference type="PANTHER" id="PTHR43314">
    <property type="match status" value="1"/>
</dbReference>
<proteinExistence type="inferred from homology"/>
<evidence type="ECO:0000256" key="3">
    <source>
        <dbReference type="ARBA" id="ARBA00013223"/>
    </source>
</evidence>